<keyword evidence="5" id="KW-1185">Reference proteome</keyword>
<keyword evidence="3" id="KW-0012">Acyltransferase</keyword>
<evidence type="ECO:0000256" key="3">
    <source>
        <dbReference type="ARBA" id="ARBA00023315"/>
    </source>
</evidence>
<dbReference type="EnsemblPlants" id="Zm00001eb098190_T001">
    <property type="protein sequence ID" value="Zm00001eb098190_P001"/>
    <property type="gene ID" value="Zm00001eb098190"/>
</dbReference>
<reference evidence="4" key="3">
    <citation type="submission" date="2021-05" db="UniProtKB">
        <authorList>
            <consortium name="EnsemblPlants"/>
        </authorList>
    </citation>
    <scope>IDENTIFICATION</scope>
    <source>
        <strain evidence="4">cv. B73</strain>
    </source>
</reference>
<dbReference type="GO" id="GO:0016747">
    <property type="term" value="F:acyltransferase activity, transferring groups other than amino-acyl groups"/>
    <property type="evidence" value="ECO:0000318"/>
    <property type="project" value="GO_Central"/>
</dbReference>
<dbReference type="InterPro" id="IPR023213">
    <property type="entry name" value="CAT-like_dom_sf"/>
</dbReference>
<dbReference type="Gramene" id="Zm00001eb098190_T001">
    <property type="protein sequence ID" value="Zm00001eb098190_P001"/>
    <property type="gene ID" value="Zm00001eb098190"/>
</dbReference>
<evidence type="ECO:0007829" key="6">
    <source>
        <dbReference type="PeptideAtlas" id="A0A804MMS9"/>
    </source>
</evidence>
<dbReference type="Proteomes" id="UP000007305">
    <property type="component" value="Chromosome 2"/>
</dbReference>
<evidence type="ECO:0000313" key="4">
    <source>
        <dbReference type="EnsemblPlants" id="Zm00001eb098190_P001"/>
    </source>
</evidence>
<dbReference type="PANTHER" id="PTHR31642">
    <property type="entry name" value="TRICHOTHECENE 3-O-ACETYLTRANSFERASE"/>
    <property type="match status" value="1"/>
</dbReference>
<dbReference type="PANTHER" id="PTHR31642:SF16">
    <property type="entry name" value="OS08G0543400 PROTEIN"/>
    <property type="match status" value="1"/>
</dbReference>
<keyword evidence="6" id="KW-1267">Proteomics identification</keyword>
<name>A0A804MMS9_MAIZE</name>
<keyword evidence="2" id="KW-0808">Transferase</keyword>
<sequence length="458" mass="49938">MALEVQVIESSFVVPSAGMPRRGLWVSSLDLDRANRGYTPTVYFYHRSTDAAAAGNVSDATSRLKDSMANALVLFYPLAGRLGVDKDGRIEIDCNSEGALFVIARSELTMDDLKNLEPSPELTRLFVPRIPSTDEQPSSIILAVQVTLLKCGGMSLGTALHHVAVDGTSAFHFFQTWSTISRDGDGAAVEPPCHDRTLLRARRPPSVHPDALSVFCPKMSFAEPSGPTASKVFVVSADQLASLKRASGSETTFCALTALVWQCTCVARRLPPAAEARVSFSANIRRSTRPPLPTRYFGNALVPVFAAGAAGDVASDALESVAGRIRRAISRVDDELVRSAVDYHELFGIDYRLQRGILPATELRMVSWLGMPLYDADFGWGRPWRARAPHEQRPGAGQWRPRPRVLGGCTYGGVRATALCKARRLAFSFLCVSCHQSKSKFGVGIFNCIHVLFLEQLQ</sequence>
<proteinExistence type="evidence at protein level"/>
<reference evidence="4" key="2">
    <citation type="submission" date="2019-07" db="EMBL/GenBank/DDBJ databases">
        <authorList>
            <person name="Seetharam A."/>
            <person name="Woodhouse M."/>
            <person name="Cannon E."/>
        </authorList>
    </citation>
    <scope>NUCLEOTIDE SEQUENCE [LARGE SCALE GENOMIC DNA]</scope>
    <source>
        <strain evidence="4">cv. B73</strain>
    </source>
</reference>
<protein>
    <submittedName>
        <fullName evidence="4">Uncharacterized protein</fullName>
    </submittedName>
</protein>
<dbReference type="Pfam" id="PF02458">
    <property type="entry name" value="Transferase"/>
    <property type="match status" value="1"/>
</dbReference>
<accession>A0A804MMS9</accession>
<evidence type="ECO:0000256" key="2">
    <source>
        <dbReference type="ARBA" id="ARBA00022679"/>
    </source>
</evidence>
<comment type="similarity">
    <text evidence="1">Belongs to the plant acyltransferase family.</text>
</comment>
<dbReference type="InterPro" id="IPR050317">
    <property type="entry name" value="Plant_Fungal_Acyltransferase"/>
</dbReference>
<evidence type="ECO:0000313" key="5">
    <source>
        <dbReference type="Proteomes" id="UP000007305"/>
    </source>
</evidence>
<dbReference type="Gene3D" id="3.30.559.10">
    <property type="entry name" value="Chloramphenicol acetyltransferase-like domain"/>
    <property type="match status" value="2"/>
</dbReference>
<organism evidence="4 5">
    <name type="scientific">Zea mays</name>
    <name type="common">Maize</name>
    <dbReference type="NCBI Taxonomy" id="4577"/>
    <lineage>
        <taxon>Eukaryota</taxon>
        <taxon>Viridiplantae</taxon>
        <taxon>Streptophyta</taxon>
        <taxon>Embryophyta</taxon>
        <taxon>Tracheophyta</taxon>
        <taxon>Spermatophyta</taxon>
        <taxon>Magnoliopsida</taxon>
        <taxon>Liliopsida</taxon>
        <taxon>Poales</taxon>
        <taxon>Poaceae</taxon>
        <taxon>PACMAD clade</taxon>
        <taxon>Panicoideae</taxon>
        <taxon>Andropogonodae</taxon>
        <taxon>Andropogoneae</taxon>
        <taxon>Tripsacinae</taxon>
        <taxon>Zea</taxon>
    </lineage>
</organism>
<dbReference type="AlphaFoldDB" id="A0A804MMS9"/>
<reference evidence="5" key="1">
    <citation type="submission" date="2015-12" db="EMBL/GenBank/DDBJ databases">
        <title>Update maize B73 reference genome by single molecule sequencing technologies.</title>
        <authorList>
            <consortium name="Maize Genome Sequencing Project"/>
            <person name="Ware D."/>
        </authorList>
    </citation>
    <scope>NUCLEOTIDE SEQUENCE [LARGE SCALE GENOMIC DNA]</scope>
    <source>
        <strain evidence="5">cv. B73</strain>
    </source>
</reference>
<evidence type="ECO:0000256" key="1">
    <source>
        <dbReference type="ARBA" id="ARBA00009861"/>
    </source>
</evidence>
<dbReference type="InParanoid" id="A0A804MMS9"/>